<sequence>MIATLTTMPQTTQSSISRTPSLVSGLDAFGLSNQASSLARSGDLAGAERLHLQALDVKVNGFGFQSPQVASTLHSLAEVQMRLGKFGDAERNLRSAVSIRSSSSKQHDLVEAAKSRELLAQILESNGNLSAAKNVRLAGQSEWIACGNSKCPVQCFSIEQLSHCGQCRSVLYCSGDCQARDWKARHRLYCRAT</sequence>
<evidence type="ECO:0000256" key="2">
    <source>
        <dbReference type="ARBA" id="ARBA00022771"/>
    </source>
</evidence>
<dbReference type="SUPFAM" id="SSF144232">
    <property type="entry name" value="HIT/MYND zinc finger-like"/>
    <property type="match status" value="1"/>
</dbReference>
<dbReference type="GO" id="GO:0008270">
    <property type="term" value="F:zinc ion binding"/>
    <property type="evidence" value="ECO:0007669"/>
    <property type="project" value="UniProtKB-KW"/>
</dbReference>
<organism evidence="6 7">
    <name type="scientific">Serendipita vermifera MAFF 305830</name>
    <dbReference type="NCBI Taxonomy" id="933852"/>
    <lineage>
        <taxon>Eukaryota</taxon>
        <taxon>Fungi</taxon>
        <taxon>Dikarya</taxon>
        <taxon>Basidiomycota</taxon>
        <taxon>Agaricomycotina</taxon>
        <taxon>Agaricomycetes</taxon>
        <taxon>Sebacinales</taxon>
        <taxon>Serendipitaceae</taxon>
        <taxon>Serendipita</taxon>
    </lineage>
</organism>
<proteinExistence type="predicted"/>
<evidence type="ECO:0000259" key="5">
    <source>
        <dbReference type="PROSITE" id="PS50865"/>
    </source>
</evidence>
<name>A0A0C2X7X8_SERVB</name>
<gene>
    <name evidence="6" type="ORF">M408DRAFT_91016</name>
</gene>
<accession>A0A0C2X7X8</accession>
<evidence type="ECO:0000313" key="6">
    <source>
        <dbReference type="EMBL" id="KIM34128.1"/>
    </source>
</evidence>
<dbReference type="InterPro" id="IPR011990">
    <property type="entry name" value="TPR-like_helical_dom_sf"/>
</dbReference>
<dbReference type="Gene3D" id="6.10.140.2220">
    <property type="match status" value="1"/>
</dbReference>
<evidence type="ECO:0000256" key="4">
    <source>
        <dbReference type="PROSITE-ProRule" id="PRU00134"/>
    </source>
</evidence>
<keyword evidence="3" id="KW-0862">Zinc</keyword>
<dbReference type="SUPFAM" id="SSF48452">
    <property type="entry name" value="TPR-like"/>
    <property type="match status" value="1"/>
</dbReference>
<dbReference type="Pfam" id="PF01753">
    <property type="entry name" value="zf-MYND"/>
    <property type="match status" value="1"/>
</dbReference>
<evidence type="ECO:0000256" key="3">
    <source>
        <dbReference type="ARBA" id="ARBA00022833"/>
    </source>
</evidence>
<dbReference type="Gene3D" id="1.25.40.10">
    <property type="entry name" value="Tetratricopeptide repeat domain"/>
    <property type="match status" value="1"/>
</dbReference>
<dbReference type="AlphaFoldDB" id="A0A0C2X7X8"/>
<dbReference type="STRING" id="933852.A0A0C2X7X8"/>
<protein>
    <recommendedName>
        <fullName evidence="5">MYND-type domain-containing protein</fullName>
    </recommendedName>
</protein>
<dbReference type="PROSITE" id="PS01360">
    <property type="entry name" value="ZF_MYND_1"/>
    <property type="match status" value="1"/>
</dbReference>
<dbReference type="EMBL" id="KN824277">
    <property type="protein sequence ID" value="KIM34128.1"/>
    <property type="molecule type" value="Genomic_DNA"/>
</dbReference>
<dbReference type="Pfam" id="PF13424">
    <property type="entry name" value="TPR_12"/>
    <property type="match status" value="1"/>
</dbReference>
<dbReference type="OrthoDB" id="5231159at2759"/>
<reference evidence="7" key="2">
    <citation type="submission" date="2015-01" db="EMBL/GenBank/DDBJ databases">
        <title>Evolutionary Origins and Diversification of the Mycorrhizal Mutualists.</title>
        <authorList>
            <consortium name="DOE Joint Genome Institute"/>
            <consortium name="Mycorrhizal Genomics Consortium"/>
            <person name="Kohler A."/>
            <person name="Kuo A."/>
            <person name="Nagy L.G."/>
            <person name="Floudas D."/>
            <person name="Copeland A."/>
            <person name="Barry K.W."/>
            <person name="Cichocki N."/>
            <person name="Veneault-Fourrey C."/>
            <person name="LaButti K."/>
            <person name="Lindquist E.A."/>
            <person name="Lipzen A."/>
            <person name="Lundell T."/>
            <person name="Morin E."/>
            <person name="Murat C."/>
            <person name="Riley R."/>
            <person name="Ohm R."/>
            <person name="Sun H."/>
            <person name="Tunlid A."/>
            <person name="Henrissat B."/>
            <person name="Grigoriev I.V."/>
            <person name="Hibbett D.S."/>
            <person name="Martin F."/>
        </authorList>
    </citation>
    <scope>NUCLEOTIDE SEQUENCE [LARGE SCALE GENOMIC DNA]</scope>
    <source>
        <strain evidence="7">MAFF 305830</strain>
    </source>
</reference>
<dbReference type="InterPro" id="IPR002893">
    <property type="entry name" value="Znf_MYND"/>
</dbReference>
<dbReference type="PROSITE" id="PS50865">
    <property type="entry name" value="ZF_MYND_2"/>
    <property type="match status" value="1"/>
</dbReference>
<keyword evidence="7" id="KW-1185">Reference proteome</keyword>
<dbReference type="Proteomes" id="UP000054097">
    <property type="component" value="Unassembled WGS sequence"/>
</dbReference>
<dbReference type="HOGENOM" id="CLU_120095_0_0_1"/>
<evidence type="ECO:0000256" key="1">
    <source>
        <dbReference type="ARBA" id="ARBA00022723"/>
    </source>
</evidence>
<keyword evidence="2 4" id="KW-0863">Zinc-finger</keyword>
<feature type="domain" description="MYND-type" evidence="5">
    <location>
        <begin position="146"/>
        <end position="190"/>
    </location>
</feature>
<evidence type="ECO:0000313" key="7">
    <source>
        <dbReference type="Proteomes" id="UP000054097"/>
    </source>
</evidence>
<keyword evidence="1" id="KW-0479">Metal-binding</keyword>
<reference evidence="6 7" key="1">
    <citation type="submission" date="2014-04" db="EMBL/GenBank/DDBJ databases">
        <authorList>
            <consortium name="DOE Joint Genome Institute"/>
            <person name="Kuo A."/>
            <person name="Zuccaro A."/>
            <person name="Kohler A."/>
            <person name="Nagy L.G."/>
            <person name="Floudas D."/>
            <person name="Copeland A."/>
            <person name="Barry K.W."/>
            <person name="Cichocki N."/>
            <person name="Veneault-Fourrey C."/>
            <person name="LaButti K."/>
            <person name="Lindquist E.A."/>
            <person name="Lipzen A."/>
            <person name="Lundell T."/>
            <person name="Morin E."/>
            <person name="Murat C."/>
            <person name="Sun H."/>
            <person name="Tunlid A."/>
            <person name="Henrissat B."/>
            <person name="Grigoriev I.V."/>
            <person name="Hibbett D.S."/>
            <person name="Martin F."/>
            <person name="Nordberg H.P."/>
            <person name="Cantor M.N."/>
            <person name="Hua S.X."/>
        </authorList>
    </citation>
    <scope>NUCLEOTIDE SEQUENCE [LARGE SCALE GENOMIC DNA]</scope>
    <source>
        <strain evidence="6 7">MAFF 305830</strain>
    </source>
</reference>